<evidence type="ECO:0000256" key="1">
    <source>
        <dbReference type="SAM" id="MobiDB-lite"/>
    </source>
</evidence>
<organism evidence="2 3">
    <name type="scientific">Parasponia andersonii</name>
    <name type="common">Sponia andersonii</name>
    <dbReference type="NCBI Taxonomy" id="3476"/>
    <lineage>
        <taxon>Eukaryota</taxon>
        <taxon>Viridiplantae</taxon>
        <taxon>Streptophyta</taxon>
        <taxon>Embryophyta</taxon>
        <taxon>Tracheophyta</taxon>
        <taxon>Spermatophyta</taxon>
        <taxon>Magnoliopsida</taxon>
        <taxon>eudicotyledons</taxon>
        <taxon>Gunneridae</taxon>
        <taxon>Pentapetalae</taxon>
        <taxon>rosids</taxon>
        <taxon>fabids</taxon>
        <taxon>Rosales</taxon>
        <taxon>Cannabaceae</taxon>
        <taxon>Parasponia</taxon>
    </lineage>
</organism>
<protein>
    <submittedName>
        <fullName evidence="2">Uncharacterized protein</fullName>
    </submittedName>
</protein>
<accession>A0A2P5D1E1</accession>
<proteinExistence type="predicted"/>
<dbReference type="PANTHER" id="PTHR33670:SF15">
    <property type="entry name" value="OS02G0797600 PROTEIN"/>
    <property type="match status" value="1"/>
</dbReference>
<dbReference type="EMBL" id="JXTB01000074">
    <property type="protein sequence ID" value="PON67108.1"/>
    <property type="molecule type" value="Genomic_DNA"/>
</dbReference>
<dbReference type="Proteomes" id="UP000237105">
    <property type="component" value="Unassembled WGS sequence"/>
</dbReference>
<feature type="region of interest" description="Disordered" evidence="1">
    <location>
        <begin position="57"/>
        <end position="80"/>
    </location>
</feature>
<dbReference type="PANTHER" id="PTHR33670">
    <property type="entry name" value="SPLICING FACTOR, PROLINE- AND GLUTAMINE-RICH-LIKE"/>
    <property type="match status" value="1"/>
</dbReference>
<evidence type="ECO:0000313" key="3">
    <source>
        <dbReference type="Proteomes" id="UP000237105"/>
    </source>
</evidence>
<dbReference type="OrthoDB" id="1935097at2759"/>
<sequence length="208" mass="22228">MGTAVLRPHDCIRGRFTDESIAMITPLRSRRNPNIPILGPKPDPNGFQSRRRKRCPVGFQLSPQDRDHTRSRGGGMVEKAPASNLVMGKVKILKRGESLSLSTAKSHRGSGVVVAAAVAGENRKPRAAAAKVEDVDLVLGSTNRLGPDPEIVMKQVRVSKCKVVDGLYAGSGAFFSSPPASSLPLPGFLGKKDGATSDLRRLLQLDLA</sequence>
<name>A0A2P5D1E1_PARAD</name>
<keyword evidence="3" id="KW-1185">Reference proteome</keyword>
<comment type="caution">
    <text evidence="2">The sequence shown here is derived from an EMBL/GenBank/DDBJ whole genome shotgun (WGS) entry which is preliminary data.</text>
</comment>
<feature type="region of interest" description="Disordered" evidence="1">
    <location>
        <begin position="32"/>
        <end position="51"/>
    </location>
</feature>
<dbReference type="AlphaFoldDB" id="A0A2P5D1E1"/>
<reference evidence="3" key="1">
    <citation type="submission" date="2016-06" db="EMBL/GenBank/DDBJ databases">
        <title>Parallel loss of symbiosis genes in relatives of nitrogen-fixing non-legume Parasponia.</title>
        <authorList>
            <person name="Van Velzen R."/>
            <person name="Holmer R."/>
            <person name="Bu F."/>
            <person name="Rutten L."/>
            <person name="Van Zeijl A."/>
            <person name="Liu W."/>
            <person name="Santuari L."/>
            <person name="Cao Q."/>
            <person name="Sharma T."/>
            <person name="Shen D."/>
            <person name="Roswanjaya Y."/>
            <person name="Wardhani T."/>
            <person name="Kalhor M.S."/>
            <person name="Jansen J."/>
            <person name="Van den Hoogen J."/>
            <person name="Gungor B."/>
            <person name="Hartog M."/>
            <person name="Hontelez J."/>
            <person name="Verver J."/>
            <person name="Yang W.-C."/>
            <person name="Schijlen E."/>
            <person name="Repin R."/>
            <person name="Schilthuizen M."/>
            <person name="Schranz E."/>
            <person name="Heidstra R."/>
            <person name="Miyata K."/>
            <person name="Fedorova E."/>
            <person name="Kohlen W."/>
            <person name="Bisseling T."/>
            <person name="Smit S."/>
            <person name="Geurts R."/>
        </authorList>
    </citation>
    <scope>NUCLEOTIDE SEQUENCE [LARGE SCALE GENOMIC DNA]</scope>
    <source>
        <strain evidence="3">cv. WU1-14</strain>
    </source>
</reference>
<evidence type="ECO:0000313" key="2">
    <source>
        <dbReference type="EMBL" id="PON67108.1"/>
    </source>
</evidence>
<gene>
    <name evidence="2" type="ORF">PanWU01x14_105050</name>
</gene>